<reference evidence="7" key="1">
    <citation type="submission" date="2021-01" db="EMBL/GenBank/DDBJ databases">
        <authorList>
            <person name="Corre E."/>
            <person name="Pelletier E."/>
            <person name="Niang G."/>
            <person name="Scheremetjew M."/>
            <person name="Finn R."/>
            <person name="Kale V."/>
            <person name="Holt S."/>
            <person name="Cochrane G."/>
            <person name="Meng A."/>
            <person name="Brown T."/>
            <person name="Cohen L."/>
        </authorList>
    </citation>
    <scope>NUCLEOTIDE SEQUENCE</scope>
    <source>
        <strain evidence="7">RCC1693</strain>
    </source>
</reference>
<comment type="subcellular location">
    <subcellularLocation>
        <location evidence="1">Membrane</location>
        <topology evidence="1">Multi-pass membrane protein</topology>
    </subcellularLocation>
</comment>
<dbReference type="GO" id="GO:0055085">
    <property type="term" value="P:transmembrane transport"/>
    <property type="evidence" value="ECO:0007669"/>
    <property type="project" value="InterPro"/>
</dbReference>
<dbReference type="InterPro" id="IPR037185">
    <property type="entry name" value="EmrE-like"/>
</dbReference>
<dbReference type="SUPFAM" id="SSF103481">
    <property type="entry name" value="Multidrug resistance efflux transporter EmrE"/>
    <property type="match status" value="1"/>
</dbReference>
<evidence type="ECO:0000256" key="1">
    <source>
        <dbReference type="ARBA" id="ARBA00004141"/>
    </source>
</evidence>
<feature type="transmembrane region" description="Helical" evidence="6">
    <location>
        <begin position="298"/>
        <end position="321"/>
    </location>
</feature>
<protein>
    <recommendedName>
        <fullName evidence="8">EamA domain-containing protein</fullName>
    </recommendedName>
</protein>
<feature type="transmembrane region" description="Helical" evidence="6">
    <location>
        <begin position="253"/>
        <end position="278"/>
    </location>
</feature>
<feature type="transmembrane region" description="Helical" evidence="6">
    <location>
        <begin position="222"/>
        <end position="241"/>
    </location>
</feature>
<proteinExistence type="predicted"/>
<evidence type="ECO:0000256" key="4">
    <source>
        <dbReference type="ARBA" id="ARBA00022989"/>
    </source>
</evidence>
<evidence type="ECO:0000256" key="2">
    <source>
        <dbReference type="ARBA" id="ARBA00022448"/>
    </source>
</evidence>
<evidence type="ECO:0000256" key="5">
    <source>
        <dbReference type="ARBA" id="ARBA00023136"/>
    </source>
</evidence>
<accession>A0A7S2CMX9</accession>
<evidence type="ECO:0000256" key="3">
    <source>
        <dbReference type="ARBA" id="ARBA00022692"/>
    </source>
</evidence>
<keyword evidence="5 6" id="KW-0472">Membrane</keyword>
<feature type="transmembrane region" description="Helical" evidence="6">
    <location>
        <begin position="117"/>
        <end position="138"/>
    </location>
</feature>
<dbReference type="EMBL" id="HBGT01022457">
    <property type="protein sequence ID" value="CAD9428344.1"/>
    <property type="molecule type" value="Transcribed_RNA"/>
</dbReference>
<keyword evidence="3 6" id="KW-0812">Transmembrane</keyword>
<feature type="transmembrane region" description="Helical" evidence="6">
    <location>
        <begin position="169"/>
        <end position="189"/>
    </location>
</feature>
<dbReference type="PANTHER" id="PTHR13146">
    <property type="match status" value="1"/>
</dbReference>
<keyword evidence="4 6" id="KW-1133">Transmembrane helix</keyword>
<dbReference type="GO" id="GO:0016020">
    <property type="term" value="C:membrane"/>
    <property type="evidence" value="ECO:0007669"/>
    <property type="project" value="UniProtKB-SubCell"/>
</dbReference>
<evidence type="ECO:0000313" key="7">
    <source>
        <dbReference type="EMBL" id="CAD9428344.1"/>
    </source>
</evidence>
<organism evidence="7">
    <name type="scientific">Florenciella parvula</name>
    <dbReference type="NCBI Taxonomy" id="236787"/>
    <lineage>
        <taxon>Eukaryota</taxon>
        <taxon>Sar</taxon>
        <taxon>Stramenopiles</taxon>
        <taxon>Ochrophyta</taxon>
        <taxon>Dictyochophyceae</taxon>
        <taxon>Florenciellales</taxon>
        <taxon>Florenciella</taxon>
    </lineage>
</organism>
<dbReference type="Pfam" id="PF08449">
    <property type="entry name" value="UAA"/>
    <property type="match status" value="1"/>
</dbReference>
<sequence>MITEDEIVRDKAINSDGPEKKAASPVFWAAIMLLSGTCTTLFAKVQFDISAKGLDTCNVGDDGEYNCKFQKPWFSVLEMKCAMALCAPIFYGLGWGRPDPQSDPRGHSPSAEALKAVWLPALLDLLNTVLGNIGLVWVSSSIYQMTRGSVVIFSAILSVQWLGKTLRSFHYWSISFVVIAVILVGVAGIKQPDPASDDGDDNCTGNDCADDDGDSDASATEIIIGLLFILAAQLVTAVQIITEEKLMTRVGMAPVCLVGMEGLWGMLYFIPISIILTLTPASDEAISTVWHEDFIDSFVQLSNSTELCGIAFGYFITILAYNISCNFVTQTLSAVVRSILEACRTLGVWAASLCLYYVFNSKSVGEAWSAWSWLELGGFAILLLGTVSYKGLVKLPCVGEDVYEAQKEAEEAEADDLAQYNLLESEA</sequence>
<name>A0A7S2CMX9_9STRA</name>
<feature type="transmembrane region" description="Helical" evidence="6">
    <location>
        <begin position="342"/>
        <end position="359"/>
    </location>
</feature>
<dbReference type="PANTHER" id="PTHR13146:SF6">
    <property type="entry name" value="THH1_TOM1_TOM3 DOMAIN-CONTAINING PROTEIN"/>
    <property type="match status" value="1"/>
</dbReference>
<keyword evidence="2" id="KW-0813">Transport</keyword>
<dbReference type="InterPro" id="IPR013657">
    <property type="entry name" value="SCL35B1-4/HUT1"/>
</dbReference>
<evidence type="ECO:0008006" key="8">
    <source>
        <dbReference type="Google" id="ProtNLM"/>
    </source>
</evidence>
<gene>
    <name evidence="7" type="ORF">FPAR1323_LOCUS11725</name>
</gene>
<evidence type="ECO:0000256" key="6">
    <source>
        <dbReference type="SAM" id="Phobius"/>
    </source>
</evidence>
<dbReference type="AlphaFoldDB" id="A0A7S2CMX9"/>
<feature type="transmembrane region" description="Helical" evidence="6">
    <location>
        <begin position="371"/>
        <end position="389"/>
    </location>
</feature>